<reference evidence="2" key="1">
    <citation type="journal article" date="2011" name="PLoS Biol.">
        <title>Gene gain and loss during evolution of obligate parasitism in the white rust pathogen of Arabidopsis thaliana.</title>
        <authorList>
            <person name="Kemen E."/>
            <person name="Gardiner A."/>
            <person name="Schultz-Larsen T."/>
            <person name="Kemen A.C."/>
            <person name="Balmuth A.L."/>
            <person name="Robert-Seilaniantz A."/>
            <person name="Bailey K."/>
            <person name="Holub E."/>
            <person name="Studholme D.J."/>
            <person name="Maclean D."/>
            <person name="Jones J.D."/>
        </authorList>
    </citation>
    <scope>NUCLEOTIDE SEQUENCE</scope>
</reference>
<sequence length="106" mass="12573">MSGNLNCYDLLSCHYMDVQIVSCFMLQIRTMYSTLKRHRNALNWCLMGIFVIFSIMPHNALPWHESTVLVWFDLDSYLRSHGMYLSHNTNQVIMPRILHVHMIWIG</sequence>
<accession>F0WD18</accession>
<keyword evidence="1" id="KW-0812">Transmembrane</keyword>
<protein>
    <submittedName>
        <fullName evidence="2">AlNc14C63G4541 protein</fullName>
    </submittedName>
</protein>
<dbReference type="AlphaFoldDB" id="F0WD18"/>
<keyword evidence="1" id="KW-0472">Membrane</keyword>
<name>F0WD18_9STRA</name>
<reference evidence="2" key="2">
    <citation type="submission" date="2011-02" db="EMBL/GenBank/DDBJ databases">
        <authorList>
            <person name="MacLean D."/>
        </authorList>
    </citation>
    <scope>NUCLEOTIDE SEQUENCE</scope>
</reference>
<evidence type="ECO:0000256" key="1">
    <source>
        <dbReference type="SAM" id="Phobius"/>
    </source>
</evidence>
<gene>
    <name evidence="2" type="primary">AlNc14C63G4541</name>
    <name evidence="2" type="ORF">ALNC14_052330</name>
</gene>
<organism evidence="2">
    <name type="scientific">Albugo laibachii Nc14</name>
    <dbReference type="NCBI Taxonomy" id="890382"/>
    <lineage>
        <taxon>Eukaryota</taxon>
        <taxon>Sar</taxon>
        <taxon>Stramenopiles</taxon>
        <taxon>Oomycota</taxon>
        <taxon>Peronosporomycetes</taxon>
        <taxon>Albuginales</taxon>
        <taxon>Albuginaceae</taxon>
        <taxon>Albugo</taxon>
    </lineage>
</organism>
<evidence type="ECO:0000313" key="2">
    <source>
        <dbReference type="EMBL" id="CCA19090.1"/>
    </source>
</evidence>
<keyword evidence="1" id="KW-1133">Transmembrane helix</keyword>
<proteinExistence type="predicted"/>
<dbReference type="EMBL" id="FR824108">
    <property type="protein sequence ID" value="CCA19090.1"/>
    <property type="molecule type" value="Genomic_DNA"/>
</dbReference>
<dbReference type="HOGENOM" id="CLU_2228194_0_0_1"/>
<feature type="transmembrane region" description="Helical" evidence="1">
    <location>
        <begin position="41"/>
        <end position="61"/>
    </location>
</feature>